<dbReference type="EMBL" id="CP015401">
    <property type="protein sequence ID" value="ANU59711.1"/>
    <property type="molecule type" value="Genomic_DNA"/>
</dbReference>
<dbReference type="PROSITE" id="PS51257">
    <property type="entry name" value="PROKAR_LIPOPROTEIN"/>
    <property type="match status" value="1"/>
</dbReference>
<dbReference type="Pfam" id="PF17170">
    <property type="entry name" value="DUF5128"/>
    <property type="match status" value="1"/>
</dbReference>
<organism evidence="1 2">
    <name type="scientific">Bacteroides caecimuris</name>
    <dbReference type="NCBI Taxonomy" id="1796613"/>
    <lineage>
        <taxon>Bacteria</taxon>
        <taxon>Pseudomonadati</taxon>
        <taxon>Bacteroidota</taxon>
        <taxon>Bacteroidia</taxon>
        <taxon>Bacteroidales</taxon>
        <taxon>Bacteroidaceae</taxon>
        <taxon>Bacteroides</taxon>
    </lineage>
</organism>
<reference evidence="2" key="1">
    <citation type="submission" date="2016-04" db="EMBL/GenBank/DDBJ databases">
        <title>Complete Genome Sequences of Twelve Strains of a Stable Defined Moderately Diverse Mouse Microbiota 2 (sDMDMm2).</title>
        <authorList>
            <person name="Uchimura Y."/>
            <person name="Wyss M."/>
            <person name="Brugiroux S."/>
            <person name="Limenitakis J.P."/>
            <person name="Stecher B."/>
            <person name="McCoy K.D."/>
            <person name="Macpherson A.J."/>
        </authorList>
    </citation>
    <scope>NUCLEOTIDE SEQUENCE [LARGE SCALE GENOMIC DNA]</scope>
    <source>
        <strain evidence="2">I48</strain>
    </source>
</reference>
<name>A0A1C7H7C7_9BACE</name>
<evidence type="ECO:0000313" key="1">
    <source>
        <dbReference type="EMBL" id="ANU59711.1"/>
    </source>
</evidence>
<sequence length="386" mass="44118">MKNVSLILGLVIVCACTSIDRSFSDGMEVIPVKVDHPTKDPASFLEKIELVPLETNDSSLTSIGRKVMYDKEDNLLAILSKSAVYTFTGEGRYIGNSKKRIGQGPQEYSFVVDMNYNPYLKGIDFLNPYGTVYIYSPAFEFISQRKFQPESVVNHLMALDADHDIFLPGEFSEVLFADRKTQRITPIPYEGTISGDNGLSSQNNLFHIGDDAYFVPSGLNYYLYRIDAKEKKLVPIIYLDFGKYEVKEEDLPGSAGGKRTDSDEMRRKLSEDVQVRRKYVKSNCVVPMLKLFSDEYVYVYFVKKNMGMGSHFIYNRKKRKGALLEEEAPFSMYPGFVLADNVLFALCEPDWIERVTDRKLMSAEEIRKMEALKEDDNPVVVKYYLK</sequence>
<dbReference type="KEGG" id="bcae:A4V03_06405"/>
<evidence type="ECO:0000313" key="2">
    <source>
        <dbReference type="Proteomes" id="UP000092631"/>
    </source>
</evidence>
<dbReference type="Proteomes" id="UP000092631">
    <property type="component" value="Chromosome"/>
</dbReference>
<dbReference type="OrthoDB" id="1097750at2"/>
<protein>
    <submittedName>
        <fullName evidence="1">6-bladed beta-propeller</fullName>
    </submittedName>
</protein>
<keyword evidence="2" id="KW-1185">Reference proteome</keyword>
<proteinExistence type="predicted"/>
<dbReference type="RefSeq" id="WP_065540320.1">
    <property type="nucleotide sequence ID" value="NZ_CASNCB010000002.1"/>
</dbReference>
<dbReference type="AlphaFoldDB" id="A0A1C7H7C7"/>
<accession>A0A1C7H7C7</accession>
<gene>
    <name evidence="1" type="ORF">A4V03_06405</name>
</gene>